<dbReference type="GO" id="GO:0016491">
    <property type="term" value="F:oxidoreductase activity"/>
    <property type="evidence" value="ECO:0007669"/>
    <property type="project" value="UniProtKB-KW"/>
</dbReference>
<accession>A0A2S9GXU0</accession>
<name>A0A2S9GXU0_9BURK</name>
<dbReference type="InterPro" id="IPR042204">
    <property type="entry name" value="2Fe-2S-bd_N"/>
</dbReference>
<sequence length="86" mass="9384">MPHDATITVDGRVILADTQMSVASAIALTDRLLTRRSVTGEARFAVCGMGVCQECRVTINGVPHRLACQTRCLPDMVILTGREEQR</sequence>
<protein>
    <submittedName>
        <fullName evidence="2">2Fe-2S iron-sulfur cluster binding domain</fullName>
    </submittedName>
</protein>
<dbReference type="AlphaFoldDB" id="A0A2S9GXU0"/>
<keyword evidence="1" id="KW-0560">Oxidoreductase</keyword>
<keyword evidence="3" id="KW-1185">Reference proteome</keyword>
<dbReference type="InterPro" id="IPR036010">
    <property type="entry name" value="2Fe-2S_ferredoxin-like_sf"/>
</dbReference>
<dbReference type="GO" id="GO:0051536">
    <property type="term" value="F:iron-sulfur cluster binding"/>
    <property type="evidence" value="ECO:0007669"/>
    <property type="project" value="InterPro"/>
</dbReference>
<dbReference type="Gene3D" id="3.10.20.440">
    <property type="entry name" value="2Fe-2S iron-sulphur cluster binding domain, sarcosine oxidase, alpha subunit, N-terminal domain"/>
    <property type="match status" value="1"/>
</dbReference>
<proteinExistence type="predicted"/>
<dbReference type="EMBL" id="PUGF01000013">
    <property type="protein sequence ID" value="PRC92476.1"/>
    <property type="molecule type" value="Genomic_DNA"/>
</dbReference>
<dbReference type="RefSeq" id="WP_105532598.1">
    <property type="nucleotide sequence ID" value="NZ_PUGF01000013.1"/>
</dbReference>
<comment type="caution">
    <text evidence="2">The sequence shown here is derived from an EMBL/GenBank/DDBJ whole genome shotgun (WGS) entry which is preliminary data.</text>
</comment>
<dbReference type="Pfam" id="PF13510">
    <property type="entry name" value="Fer2_4"/>
    <property type="match status" value="1"/>
</dbReference>
<organism evidence="2 3">
    <name type="scientific">Solimicrobium silvestre</name>
    <dbReference type="NCBI Taxonomy" id="2099400"/>
    <lineage>
        <taxon>Bacteria</taxon>
        <taxon>Pseudomonadati</taxon>
        <taxon>Pseudomonadota</taxon>
        <taxon>Betaproteobacteria</taxon>
        <taxon>Burkholderiales</taxon>
        <taxon>Oxalobacteraceae</taxon>
        <taxon>Solimicrobium</taxon>
    </lineage>
</organism>
<dbReference type="OrthoDB" id="573392at2"/>
<reference evidence="2 3" key="1">
    <citation type="submission" date="2018-02" db="EMBL/GenBank/DDBJ databases">
        <title>Solimicrobium silvestre gen. nov., sp. nov., isolated from alpine forest soil.</title>
        <authorList>
            <person name="Margesin R."/>
            <person name="Albuquerque L."/>
            <person name="Zhang D.-C."/>
            <person name="Froufe H.J.C."/>
            <person name="Severino R."/>
            <person name="Roxo I."/>
            <person name="Egas C."/>
            <person name="Da Costa M.S."/>
        </authorList>
    </citation>
    <scope>NUCLEOTIDE SEQUENCE [LARGE SCALE GENOMIC DNA]</scope>
    <source>
        <strain evidence="2 3">S20-91</strain>
    </source>
</reference>
<evidence type="ECO:0000256" key="1">
    <source>
        <dbReference type="ARBA" id="ARBA00023002"/>
    </source>
</evidence>
<evidence type="ECO:0000313" key="3">
    <source>
        <dbReference type="Proteomes" id="UP000237839"/>
    </source>
</evidence>
<dbReference type="Proteomes" id="UP000237839">
    <property type="component" value="Unassembled WGS sequence"/>
</dbReference>
<gene>
    <name evidence="2" type="ORF">S2091_2851</name>
</gene>
<evidence type="ECO:0000313" key="2">
    <source>
        <dbReference type="EMBL" id="PRC92476.1"/>
    </source>
</evidence>
<dbReference type="SUPFAM" id="SSF54292">
    <property type="entry name" value="2Fe-2S ferredoxin-like"/>
    <property type="match status" value="1"/>
</dbReference>